<dbReference type="EMBL" id="JACDUS010000006">
    <property type="protein sequence ID" value="MBA2881920.1"/>
    <property type="molecule type" value="Genomic_DNA"/>
</dbReference>
<comment type="subunit">
    <text evidence="9">Component of the Sec protein translocase complex. Heterotrimer consisting of SecY, SecE and SecG subunits. The heterotrimers can form oligomers, although 1 heterotrimer is thought to be able to translocate proteins. Interacts with the ribosome. Interacts with SecDF, and other proteins may be involved. Interacts with SecA.</text>
</comment>
<protein>
    <recommendedName>
        <fullName evidence="9">Protein translocase subunit SecE</fullName>
    </recommendedName>
</protein>
<feature type="transmembrane region" description="Helical" evidence="9">
    <location>
        <begin position="103"/>
        <end position="123"/>
    </location>
</feature>
<dbReference type="InterPro" id="IPR001901">
    <property type="entry name" value="Translocase_SecE/Sec61-g"/>
</dbReference>
<keyword evidence="12" id="KW-1185">Reference proteome</keyword>
<keyword evidence="8 9" id="KW-0472">Membrane</keyword>
<dbReference type="GO" id="GO:0006605">
    <property type="term" value="P:protein targeting"/>
    <property type="evidence" value="ECO:0007669"/>
    <property type="project" value="UniProtKB-UniRule"/>
</dbReference>
<evidence type="ECO:0000256" key="6">
    <source>
        <dbReference type="ARBA" id="ARBA00022989"/>
    </source>
</evidence>
<keyword evidence="2 9" id="KW-0813">Transport</keyword>
<name>A0A7W0CA44_9BACT</name>
<evidence type="ECO:0000256" key="2">
    <source>
        <dbReference type="ARBA" id="ARBA00022448"/>
    </source>
</evidence>
<keyword evidence="5 9" id="KW-0653">Protein transport</keyword>
<dbReference type="RefSeq" id="WP_181551576.1">
    <property type="nucleotide sequence ID" value="NZ_JACDUS010000006.1"/>
</dbReference>
<comment type="function">
    <text evidence="9">Essential subunit of the Sec protein translocation channel SecYEG. Clamps together the 2 halves of SecY. May contact the channel plug during translocation.</text>
</comment>
<comment type="caution">
    <text evidence="11">The sequence shown here is derived from an EMBL/GenBank/DDBJ whole genome shotgun (WGS) entry which is preliminary data.</text>
</comment>
<dbReference type="Pfam" id="PF00584">
    <property type="entry name" value="SecE"/>
    <property type="match status" value="1"/>
</dbReference>
<evidence type="ECO:0000256" key="1">
    <source>
        <dbReference type="ARBA" id="ARBA00004370"/>
    </source>
</evidence>
<keyword evidence="3 9" id="KW-1003">Cell membrane</keyword>
<dbReference type="GO" id="GO:0065002">
    <property type="term" value="P:intracellular protein transmembrane transport"/>
    <property type="evidence" value="ECO:0007669"/>
    <property type="project" value="UniProtKB-UniRule"/>
</dbReference>
<dbReference type="Gene3D" id="1.20.5.1030">
    <property type="entry name" value="Preprotein translocase secy subunit"/>
    <property type="match status" value="1"/>
</dbReference>
<dbReference type="PROSITE" id="PS01067">
    <property type="entry name" value="SECE_SEC61G"/>
    <property type="match status" value="1"/>
</dbReference>
<gene>
    <name evidence="9" type="primary">secE</name>
    <name evidence="11" type="ORF">HNR65_002254</name>
</gene>
<dbReference type="Proteomes" id="UP000525298">
    <property type="component" value="Unassembled WGS sequence"/>
</dbReference>
<comment type="subcellular location">
    <subcellularLocation>
        <location evidence="9">Cell membrane</location>
        <topology evidence="9">Single-pass membrane protein</topology>
    </subcellularLocation>
    <subcellularLocation>
        <location evidence="1">Membrane</location>
    </subcellularLocation>
</comment>
<reference evidence="11 12" key="1">
    <citation type="submission" date="2020-07" db="EMBL/GenBank/DDBJ databases">
        <title>Genomic Encyclopedia of Type Strains, Phase IV (KMG-IV): sequencing the most valuable type-strain genomes for metagenomic binning, comparative biology and taxonomic classification.</title>
        <authorList>
            <person name="Goeker M."/>
        </authorList>
    </citation>
    <scope>NUCLEOTIDE SEQUENCE [LARGE SCALE GENOMIC DNA]</scope>
    <source>
        <strain evidence="11 12">DSM 17721</strain>
    </source>
</reference>
<comment type="similarity">
    <text evidence="9">Belongs to the SecE/SEC61-gamma family.</text>
</comment>
<evidence type="ECO:0000313" key="12">
    <source>
        <dbReference type="Proteomes" id="UP000525298"/>
    </source>
</evidence>
<evidence type="ECO:0000256" key="3">
    <source>
        <dbReference type="ARBA" id="ARBA00022475"/>
    </source>
</evidence>
<dbReference type="HAMAP" id="MF_00422">
    <property type="entry name" value="SecE"/>
    <property type="match status" value="1"/>
</dbReference>
<evidence type="ECO:0000256" key="8">
    <source>
        <dbReference type="ARBA" id="ARBA00023136"/>
    </source>
</evidence>
<accession>A0A7W0CA44</accession>
<dbReference type="InterPro" id="IPR038379">
    <property type="entry name" value="SecE_sf"/>
</dbReference>
<evidence type="ECO:0000256" key="7">
    <source>
        <dbReference type="ARBA" id="ARBA00023010"/>
    </source>
</evidence>
<dbReference type="GO" id="GO:0008320">
    <property type="term" value="F:protein transmembrane transporter activity"/>
    <property type="evidence" value="ECO:0007669"/>
    <property type="project" value="UniProtKB-UniRule"/>
</dbReference>
<dbReference type="NCBIfam" id="TIGR00964">
    <property type="entry name" value="secE_bact"/>
    <property type="match status" value="1"/>
</dbReference>
<feature type="compositionally biased region" description="Low complexity" evidence="10">
    <location>
        <begin position="41"/>
        <end position="65"/>
    </location>
</feature>
<dbReference type="PANTHER" id="PTHR33910:SF1">
    <property type="entry name" value="PROTEIN TRANSLOCASE SUBUNIT SECE"/>
    <property type="match status" value="1"/>
</dbReference>
<dbReference type="GO" id="GO:0005886">
    <property type="term" value="C:plasma membrane"/>
    <property type="evidence" value="ECO:0007669"/>
    <property type="project" value="UniProtKB-SubCell"/>
</dbReference>
<organism evidence="11 12">
    <name type="scientific">Desulfosalsimonas propionicica</name>
    <dbReference type="NCBI Taxonomy" id="332175"/>
    <lineage>
        <taxon>Bacteria</taxon>
        <taxon>Pseudomonadati</taxon>
        <taxon>Thermodesulfobacteriota</taxon>
        <taxon>Desulfobacteria</taxon>
        <taxon>Desulfobacterales</taxon>
        <taxon>Desulfosalsimonadaceae</taxon>
        <taxon>Desulfosalsimonas</taxon>
    </lineage>
</organism>
<dbReference type="InterPro" id="IPR005807">
    <property type="entry name" value="SecE_bac"/>
</dbReference>
<feature type="region of interest" description="Disordered" evidence="10">
    <location>
        <begin position="1"/>
        <end position="65"/>
    </location>
</feature>
<sequence length="135" mass="14450">MAKMQKKKPAEQKKKKKDAGDSVSSSTDDKQAVAAGGSGKGSAVTSGTSEKSKSAWSGSQSRAGGQSAVLRLLDRYFGNWIQFLREVKVELGRVTWPTRKETVGTTAVVLVFVFIIAIFLGVVDMGLSSLVRLIL</sequence>
<evidence type="ECO:0000256" key="5">
    <source>
        <dbReference type="ARBA" id="ARBA00022927"/>
    </source>
</evidence>
<feature type="compositionally biased region" description="Basic residues" evidence="10">
    <location>
        <begin position="1"/>
        <end position="17"/>
    </location>
</feature>
<dbReference type="GO" id="GO:0009306">
    <property type="term" value="P:protein secretion"/>
    <property type="evidence" value="ECO:0007669"/>
    <property type="project" value="UniProtKB-UniRule"/>
</dbReference>
<evidence type="ECO:0000256" key="4">
    <source>
        <dbReference type="ARBA" id="ARBA00022692"/>
    </source>
</evidence>
<dbReference type="AlphaFoldDB" id="A0A7W0CA44"/>
<dbReference type="GO" id="GO:0043952">
    <property type="term" value="P:protein transport by the Sec complex"/>
    <property type="evidence" value="ECO:0007669"/>
    <property type="project" value="UniProtKB-UniRule"/>
</dbReference>
<keyword evidence="7 9" id="KW-0811">Translocation</keyword>
<keyword evidence="6 9" id="KW-1133">Transmembrane helix</keyword>
<dbReference type="PANTHER" id="PTHR33910">
    <property type="entry name" value="PROTEIN TRANSLOCASE SUBUNIT SECE"/>
    <property type="match status" value="1"/>
</dbReference>
<keyword evidence="4 9" id="KW-0812">Transmembrane</keyword>
<evidence type="ECO:0000313" key="11">
    <source>
        <dbReference type="EMBL" id="MBA2881920.1"/>
    </source>
</evidence>
<proteinExistence type="inferred from homology"/>
<evidence type="ECO:0000256" key="9">
    <source>
        <dbReference type="HAMAP-Rule" id="MF_00422"/>
    </source>
</evidence>
<evidence type="ECO:0000256" key="10">
    <source>
        <dbReference type="SAM" id="MobiDB-lite"/>
    </source>
</evidence>